<accession>A0AAN7P1R9</accession>
<evidence type="ECO:0000256" key="1">
    <source>
        <dbReference type="SAM" id="MobiDB-lite"/>
    </source>
</evidence>
<dbReference type="EMBL" id="JARPUR010000006">
    <property type="protein sequence ID" value="KAK4873686.1"/>
    <property type="molecule type" value="Genomic_DNA"/>
</dbReference>
<dbReference type="AlphaFoldDB" id="A0AAN7P1R9"/>
<dbReference type="Proteomes" id="UP001353858">
    <property type="component" value="Unassembled WGS sequence"/>
</dbReference>
<evidence type="ECO:0008006" key="4">
    <source>
        <dbReference type="Google" id="ProtNLM"/>
    </source>
</evidence>
<name>A0AAN7P1R9_9COLE</name>
<sequence length="197" mass="22320">MSESAYNSPLFNRRLTESCCSSPARSIGQQTPEVLTDSDGDSDFPLHTESPGVPDQTVISGWLKFRDNKKWKQRWGVITKLSPAAGEPESMCMLGDAVYKENGVFRQILRGYNKNIIYVLNDSEGVICCFDNVTTMETSWRFVVRRSPVMCMLCFGEFSIKSAFIAQDFNPFHDHSYANPPQHTEHPYDKYGIVSEP</sequence>
<evidence type="ECO:0000313" key="3">
    <source>
        <dbReference type="Proteomes" id="UP001353858"/>
    </source>
</evidence>
<dbReference type="InterPro" id="IPR011993">
    <property type="entry name" value="PH-like_dom_sf"/>
</dbReference>
<organism evidence="2 3">
    <name type="scientific">Aquatica leii</name>
    <dbReference type="NCBI Taxonomy" id="1421715"/>
    <lineage>
        <taxon>Eukaryota</taxon>
        <taxon>Metazoa</taxon>
        <taxon>Ecdysozoa</taxon>
        <taxon>Arthropoda</taxon>
        <taxon>Hexapoda</taxon>
        <taxon>Insecta</taxon>
        <taxon>Pterygota</taxon>
        <taxon>Neoptera</taxon>
        <taxon>Endopterygota</taxon>
        <taxon>Coleoptera</taxon>
        <taxon>Polyphaga</taxon>
        <taxon>Elateriformia</taxon>
        <taxon>Elateroidea</taxon>
        <taxon>Lampyridae</taxon>
        <taxon>Luciolinae</taxon>
        <taxon>Aquatica</taxon>
    </lineage>
</organism>
<protein>
    <recommendedName>
        <fullName evidence="4">PH domain-containing protein</fullName>
    </recommendedName>
</protein>
<feature type="compositionally biased region" description="Polar residues" evidence="1">
    <location>
        <begin position="22"/>
        <end position="33"/>
    </location>
</feature>
<keyword evidence="3" id="KW-1185">Reference proteome</keyword>
<feature type="region of interest" description="Disordered" evidence="1">
    <location>
        <begin position="22"/>
        <end position="51"/>
    </location>
</feature>
<reference evidence="3" key="1">
    <citation type="submission" date="2023-01" db="EMBL/GenBank/DDBJ databases">
        <title>Key to firefly adult light organ development and bioluminescence: homeobox transcription factors regulate luciferase expression and transportation to peroxisome.</title>
        <authorList>
            <person name="Fu X."/>
        </authorList>
    </citation>
    <scope>NUCLEOTIDE SEQUENCE [LARGE SCALE GENOMIC DNA]</scope>
</reference>
<gene>
    <name evidence="2" type="ORF">RN001_013046</name>
</gene>
<dbReference type="Gene3D" id="2.30.29.30">
    <property type="entry name" value="Pleckstrin-homology domain (PH domain)/Phosphotyrosine-binding domain (PTB)"/>
    <property type="match status" value="1"/>
</dbReference>
<evidence type="ECO:0000313" key="2">
    <source>
        <dbReference type="EMBL" id="KAK4873686.1"/>
    </source>
</evidence>
<proteinExistence type="predicted"/>
<comment type="caution">
    <text evidence="2">The sequence shown here is derived from an EMBL/GenBank/DDBJ whole genome shotgun (WGS) entry which is preliminary data.</text>
</comment>